<dbReference type="InterPro" id="IPR009091">
    <property type="entry name" value="RCC1/BLIP-II"/>
</dbReference>
<feature type="region of interest" description="Disordered" evidence="1">
    <location>
        <begin position="35"/>
        <end position="76"/>
    </location>
</feature>
<dbReference type="Pfam" id="PF05345">
    <property type="entry name" value="He_PIG"/>
    <property type="match status" value="12"/>
</dbReference>
<dbReference type="SUPFAM" id="SSF48726">
    <property type="entry name" value="Immunoglobulin"/>
    <property type="match status" value="3"/>
</dbReference>
<dbReference type="Gene3D" id="2.130.10.30">
    <property type="entry name" value="Regulator of chromosome condensation 1/beta-lactamase-inhibitor protein II"/>
    <property type="match status" value="2"/>
</dbReference>
<dbReference type="SUPFAM" id="SSF55486">
    <property type="entry name" value="Metalloproteases ('zincins'), catalytic domain"/>
    <property type="match status" value="1"/>
</dbReference>
<evidence type="ECO:0000313" key="4">
    <source>
        <dbReference type="Proteomes" id="UP000825051"/>
    </source>
</evidence>
<accession>A0A8F9TVH9</accession>
<dbReference type="PROSITE" id="PS50012">
    <property type="entry name" value="RCC1_3"/>
    <property type="match status" value="5"/>
</dbReference>
<dbReference type="GO" id="GO:0016020">
    <property type="term" value="C:membrane"/>
    <property type="evidence" value="ECO:0007669"/>
    <property type="project" value="InterPro"/>
</dbReference>
<name>A0A8F9TVH9_9BACT</name>
<reference evidence="3" key="1">
    <citation type="submission" date="2021-08" db="EMBL/GenBank/DDBJ databases">
        <title>Genome of a novel bacterium of the phylum Verrucomicrobia, Oleiharenicola sp. KSB-15.</title>
        <authorList>
            <person name="Chung J.-H."/>
            <person name="Ahn J.-H."/>
            <person name="Yoon Y."/>
            <person name="Kim D.-Y."/>
            <person name="An S.-H."/>
            <person name="Park I."/>
            <person name="Yeon J."/>
        </authorList>
    </citation>
    <scope>NUCLEOTIDE SEQUENCE</scope>
    <source>
        <strain evidence="3">KSB-15</strain>
    </source>
</reference>
<feature type="domain" description="Ig-like" evidence="2">
    <location>
        <begin position="983"/>
        <end position="1073"/>
    </location>
</feature>
<keyword evidence="4" id="KW-1185">Reference proteome</keyword>
<dbReference type="Gene3D" id="2.60.120.380">
    <property type="match status" value="1"/>
</dbReference>
<dbReference type="InterPro" id="IPR003598">
    <property type="entry name" value="Ig_sub2"/>
</dbReference>
<dbReference type="SUPFAM" id="SSF49313">
    <property type="entry name" value="Cadherin-like"/>
    <property type="match status" value="12"/>
</dbReference>
<dbReference type="SUPFAM" id="SSF50985">
    <property type="entry name" value="RCC1/BLIP-II"/>
    <property type="match status" value="2"/>
</dbReference>
<dbReference type="InterPro" id="IPR024079">
    <property type="entry name" value="MetalloPept_cat_dom_sf"/>
</dbReference>
<dbReference type="EMBL" id="CP080507">
    <property type="protein sequence ID" value="QYM79845.1"/>
    <property type="molecule type" value="Genomic_DNA"/>
</dbReference>
<dbReference type="InterPro" id="IPR000408">
    <property type="entry name" value="Reg_chr_condens"/>
</dbReference>
<dbReference type="Proteomes" id="UP000825051">
    <property type="component" value="Chromosome"/>
</dbReference>
<dbReference type="InterPro" id="IPR003599">
    <property type="entry name" value="Ig_sub"/>
</dbReference>
<dbReference type="InterPro" id="IPR013098">
    <property type="entry name" value="Ig_I-set"/>
</dbReference>
<dbReference type="PANTHER" id="PTHR45982">
    <property type="entry name" value="REGULATOR OF CHROMOSOME CONDENSATION"/>
    <property type="match status" value="1"/>
</dbReference>
<dbReference type="GO" id="GO:0008237">
    <property type="term" value="F:metallopeptidase activity"/>
    <property type="evidence" value="ECO:0007669"/>
    <property type="project" value="InterPro"/>
</dbReference>
<dbReference type="SMART" id="SM00409">
    <property type="entry name" value="IG"/>
    <property type="match status" value="3"/>
</dbReference>
<dbReference type="InterPro" id="IPR022409">
    <property type="entry name" value="PKD/Chitinase_dom"/>
</dbReference>
<dbReference type="GO" id="GO:0005085">
    <property type="term" value="F:guanyl-nucleotide exchange factor activity"/>
    <property type="evidence" value="ECO:0007669"/>
    <property type="project" value="TreeGrafter"/>
</dbReference>
<dbReference type="SMART" id="SM00408">
    <property type="entry name" value="IGc2"/>
    <property type="match status" value="2"/>
</dbReference>
<dbReference type="Gene3D" id="2.60.40.10">
    <property type="entry name" value="Immunoglobulins"/>
    <property type="match status" value="14"/>
</dbReference>
<evidence type="ECO:0000256" key="1">
    <source>
        <dbReference type="SAM" id="MobiDB-lite"/>
    </source>
</evidence>
<dbReference type="InterPro" id="IPR013783">
    <property type="entry name" value="Ig-like_fold"/>
</dbReference>
<dbReference type="GO" id="GO:0005509">
    <property type="term" value="F:calcium ion binding"/>
    <property type="evidence" value="ECO:0007669"/>
    <property type="project" value="InterPro"/>
</dbReference>
<dbReference type="PROSITE" id="PS50835">
    <property type="entry name" value="IG_LIKE"/>
    <property type="match status" value="2"/>
</dbReference>
<dbReference type="SMART" id="SM00089">
    <property type="entry name" value="PKD"/>
    <property type="match status" value="5"/>
</dbReference>
<dbReference type="Pfam" id="PF07679">
    <property type="entry name" value="I-set"/>
    <property type="match status" value="1"/>
</dbReference>
<dbReference type="Gene3D" id="3.40.390.10">
    <property type="entry name" value="Collagenase (Catalytic Domain)"/>
    <property type="match status" value="1"/>
</dbReference>
<dbReference type="KEGG" id="ole:K0B96_04290"/>
<evidence type="ECO:0000259" key="2">
    <source>
        <dbReference type="PROSITE" id="PS50835"/>
    </source>
</evidence>
<feature type="domain" description="Ig-like" evidence="2">
    <location>
        <begin position="2192"/>
        <end position="2272"/>
    </location>
</feature>
<sequence>MRRGTLAFVGALVVVLLLGGVRLYRIRAAETERDKTQAAFAGAPESEAAEPRLATAGDEVKTPRAQAEGAGAGGGAGQRISAAEELWQEIPAGALRESLLRLDAAARRRALEKLARLHVPKEDYASLRAAANGGLFYACVFPRPPDETGTRNAMGQGSGGALAGAAGASVPIATPPVFHSKPGSANVLYLDFNGHTITGTAWNTSNGAAAVYQALPYDTDGDATSFSDAEQAVIAQVWQRVAEDYAPFDVDVTTEEPAVFTSTTGRAVITKNVDANGVGMPSGTAGGVAWLDVFGEADYATASSPVLIYYNNLGNTRADYIAEATAHEFGHNLSLSHDGQTNGNEYYGGHGSGETSWGPIMGTGYNRNVSQWSKGEYYLANNTEDDLAIISGHLGYRADEAGGTVATAAVAAVNGTVVSASGILSSASDSDTFAVSTGAGTLTLSASPYRAASNTYGGDADLKLEVLNAAGTVVASADPSATTTVSLSYAAAAGTYFVRLTPSSTGTPLASTPTGYTSYASIGHYTLTGTIVPAAPQILGPLTASTPAGANFSYAIAATNSPTSYTAAGLPTGLTCDAGSGVISGRAAVAGVFAVALTATNGVGSAQATLTLTITDAAPAITSQTGGRTTVPAGGVLTLQVAAISANGAASYQWKHNGLAVAGGTNSTLTVPSASVAGSGYFQAVVTNAIGSTTSAAMFVRVAPAVAEVLTWGKNDHGQLNEPVALEDATEVVAGTYHVLALKSDGTVAAWGDDSKGQTDVPADLSDVVEVAAGKYHSLALLANGTVRGWGLGTSGQTTAPDGLSDVVEISAGDYYSVALKADGSVVAWGDNAYGQRNVPGGLSGVIGVAAGAAHVLALKGDGTVTAWGWNANGQASVPGSLAGVVAVAAGTNHSVALNSNGTVTAWGASTFTSGASALTGVTAIAAGNNHSLALKADGTVSGWGTDTDGQIAGGAGVTTVVGVDAGLSFSVALRDATGDVAPTFTAQPVDRAIISGGSATFSVATNASTASYGWEVDSGSGWEVVAEGAPFSGAATTTLSIADVTTVMNGWQFRCVATNAAGSTTSSVATLTVAKAAQTIAFEAVSAKTFGDAAFAVKATATSGLPVDVSVVSGPATMANGVVTLTGAGTVTLRASQAGDARYAAATDVNVSFTVEKAVPLLTWAAPAGIVYGTALSETQLNATASVPGVFVYSPAAGTVLDAGSGAVLSVTFTPAETENYTRATATTTIAVAAATQTISYAPVGAKTFGDAPFIVAASASSGLPVTIVVAAGPASVANGAVTLSGAGAVTLVLRQAGNANFAAAPDVPVMFSVAKDQPLLAWEAPAAIAYGTVLSSAQLNATADVAGTFVYDPPAGTVLAAGEAQVLSVTFTPDDAADFTKATATTTITVAPAAQTIAVDPITAKTFGDAAFAVTATATSGLPVDVSVVSGPATMANGVVTLTGAGAVSLRASQAGDPNFKAADDVVVSFTVAKAGPVLTWSAPAAIAYGTVFSSAQLNATADVAGTFVYDPPAGTVLAAGEAQVLSVTFTPDDAANFTEATATTTITVAPAAQTIAIDPITAKTFGDAAFAVTATATSGLPVSVSVVSGPATMANGVVTLTGAGAVSLRASQVGDANFTAADDVVVSFTVAKAGPVLMWSAPAAIAYGTALSTAQLNATADVAGTFVYDPPAGTVLAAGEAQVLRATFTPDDAANFAEATATTTITVAPAAQTIEVEPIAAKTFGDAAFAVTATATSGLPVSVSVVSGPATMANGVVTLTGAGTVTLRASQAGDARYVAATDVDVSFTVAKAVPVLTWSAPAAIAYGEALSATQLNATASVPGAFAYVPALGTTLGAGDGQVLSVTFTPDDAADFTEATATTTITVAPAAQTIAVDPITAKTFGDAAFAVTATATSGLPVSVSVVSGPATMANGVVTLTGAGAVSLRASQAGDARYVAATDVDVSFTVAKAVPVLTWSAPAAIAYGEALSATQLNATASVPGAFAYVPALGTTLGAGDGQVLSVTFTPDDAADFTEATATTTITVAPAAQTIAIDPITAKTFGDAAFAVTATATSGLPVDVSVVSGPATMANGVVTLTGAGTVTLRASQGGDANFTAAEDVVVSFTVAKAVPVLTWSAPAAIAYGTALSSTQLNATASVPGTFVYDPAAGTKLEAGDAQVLRAMFTPEDSANYVSASLTREIDVKLIATQIITQPVSVVVVEGENAIFRVVATGAPEPTFQWQKDGTPLTGATSATLVLAAVSADDAGAFTVTVANSARTVVSQEATLTVNPIAPVISATDLSAVQGQSFDFQINANTTSATYGASGLPAGLTVNTATGAISGTPTTTGSFTVTLSASNATSSDSKQITLTVQPPAPVITSPGATGGRVGSAFTYTIVASNGATTYSAPYLPDGLTLNAATGEITGTPTTAGTYLVVITASNVTGSATTQLQITVESAANAPLYAGATSFSAVQNTGFALVPAFTNSPTGFALAKLADGTDSVLPTGLTFNATTGVLTGTPTQVGVFTFALRATNAGGSSTVTLTLTVNPAPAAPKITSASSAMATVGVAFSFQLTASATPAATSFTLVSGTLPAGLTLNPASGLISGTPGAPALTTVSVAATNTVGTGAAAQLVFSVSPSPTAPAITSALVATGQVGTALSYQLTASNTPTSFTLVSGTLPAGLAFDGATGAISGTPTTVGQRRVYFAASNASGRGLALEVLFSITAAPTVPVVTSNPTAEGQVGQAFLYIVTGTNTPISYGVTGTLPAGLVAEEGVIYGVPAQSGTAILTLTATNADGTGAAKTLTITIRPAPATPVITSALNASGRVGTAFAYQATATENATSFVALGLPSGLTMNSAGQISGTPTAAGTFGVTLRATNAAGAGTPAILSLAINAAAQAPKLTSAAAQAGKVRVPFTYQASAAPGPITSYGLTGTLPLGLAFNTSTGLLSGTPAESGVFVVTLTATADAGTSLGQDVALFISPADDVPVINSSTRADGTVDAAFSFTVTATNLPAAPFPPYATIDAIGLPDGLAINPSTGLIQGTPTSAGTFTVYLAATNLNGTGPVRTLTLVIKPSPSAPIINSSPQAAAQAGVAFSYQIGALNGATAYEVIGAPAWLGVNATTGALTGTPTLPGTVTVQLLASNATGTSSPQTLTLTIAPAANTPVITSGQAATGAIGAAFSYQIAATNTPTSYIATGLPEGLVFDGATGQITGTPQASGEFRVTLTAVNAQGPGAGAALVLTIVSSVQFIDAGG</sequence>
<dbReference type="GO" id="GO:0005737">
    <property type="term" value="C:cytoplasm"/>
    <property type="evidence" value="ECO:0007669"/>
    <property type="project" value="TreeGrafter"/>
</dbReference>
<evidence type="ECO:0000313" key="3">
    <source>
        <dbReference type="EMBL" id="QYM79845.1"/>
    </source>
</evidence>
<dbReference type="InterPro" id="IPR007110">
    <property type="entry name" value="Ig-like_dom"/>
</dbReference>
<dbReference type="Pfam" id="PF13540">
    <property type="entry name" value="RCC1_2"/>
    <property type="match status" value="6"/>
</dbReference>
<dbReference type="InterPro" id="IPR051553">
    <property type="entry name" value="Ran_GTPase-activating"/>
</dbReference>
<dbReference type="InterPro" id="IPR036179">
    <property type="entry name" value="Ig-like_dom_sf"/>
</dbReference>
<dbReference type="RefSeq" id="WP_220164228.1">
    <property type="nucleotide sequence ID" value="NZ_CP080507.1"/>
</dbReference>
<gene>
    <name evidence="3" type="ORF">K0B96_04290</name>
</gene>
<organism evidence="3 4">
    <name type="scientific">Horticoccus luteus</name>
    <dbReference type="NCBI Taxonomy" id="2862869"/>
    <lineage>
        <taxon>Bacteria</taxon>
        <taxon>Pseudomonadati</taxon>
        <taxon>Verrucomicrobiota</taxon>
        <taxon>Opitutia</taxon>
        <taxon>Opitutales</taxon>
        <taxon>Opitutaceae</taxon>
        <taxon>Horticoccus</taxon>
    </lineage>
</organism>
<dbReference type="PROSITE" id="PS00626">
    <property type="entry name" value="RCC1_2"/>
    <property type="match status" value="3"/>
</dbReference>
<dbReference type="InterPro" id="IPR015919">
    <property type="entry name" value="Cadherin-like_sf"/>
</dbReference>
<proteinExistence type="predicted"/>
<protein>
    <submittedName>
        <fullName evidence="3">Ig domain-containing protein</fullName>
    </submittedName>
</protein>
<dbReference type="PANTHER" id="PTHR45982:SF1">
    <property type="entry name" value="REGULATOR OF CHROMOSOME CONDENSATION"/>
    <property type="match status" value="1"/>
</dbReference>